<sequence>MSPSQPFLNRIVAGYRLTTYIGAGGMGEVFKAVNPETGNLAAVKLLYRPEFAARFRNEASVHASISHLNIATLYDSTLIDNRPALVMEWVDGESLDELIRRKGRLSNTEACRILEQMVSAITYLHRNGIVHRDLKPSNVRVQPDGQIKLLDFGIAKGQHTPQLTQIGFAVGTTEFMAPEQFTGRVEAKSDCWALGILLYEMTTGHLPFEAASPLLLRQQITRGHFTSPRLLNPDISPVLLSVIQDCLQTNPAKRATAVEIGQQLRTAEYTEAPTERKQPLHLKSYPTTNWLAWLLAILIIIGISVLNGSWKKIPKQEETSVSLPDQYEQIQVEVLNADYDLELVMPDGTVQDKEPFRVRRLPGEALPITIRHGGTEQQYVIAPEVRELYQCYFDR</sequence>
<comment type="catalytic activity">
    <reaction evidence="7">
        <text>L-seryl-[protein] + ATP = O-phospho-L-seryl-[protein] + ADP + H(+)</text>
        <dbReference type="Rhea" id="RHEA:17989"/>
        <dbReference type="Rhea" id="RHEA-COMP:9863"/>
        <dbReference type="Rhea" id="RHEA-COMP:11604"/>
        <dbReference type="ChEBI" id="CHEBI:15378"/>
        <dbReference type="ChEBI" id="CHEBI:29999"/>
        <dbReference type="ChEBI" id="CHEBI:30616"/>
        <dbReference type="ChEBI" id="CHEBI:83421"/>
        <dbReference type="ChEBI" id="CHEBI:456216"/>
        <dbReference type="EC" id="2.7.12.2"/>
    </reaction>
</comment>
<evidence type="ECO:0000256" key="11">
    <source>
        <dbReference type="SAM" id="Phobius"/>
    </source>
</evidence>
<evidence type="ECO:0000256" key="2">
    <source>
        <dbReference type="ARBA" id="ARBA00022741"/>
    </source>
</evidence>
<dbReference type="GO" id="GO:0004674">
    <property type="term" value="F:protein serine/threonine kinase activity"/>
    <property type="evidence" value="ECO:0007669"/>
    <property type="project" value="UniProtKB-KW"/>
</dbReference>
<dbReference type="InterPro" id="IPR000719">
    <property type="entry name" value="Prot_kinase_dom"/>
</dbReference>
<keyword evidence="11" id="KW-1133">Transmembrane helix</keyword>
<keyword evidence="1" id="KW-0808">Transferase</keyword>
<keyword evidence="11" id="KW-0812">Transmembrane</keyword>
<dbReference type="AlphaFoldDB" id="A0A6G9AS44"/>
<evidence type="ECO:0000313" key="13">
    <source>
        <dbReference type="EMBL" id="QIP15297.1"/>
    </source>
</evidence>
<evidence type="ECO:0000313" key="14">
    <source>
        <dbReference type="Proteomes" id="UP000501802"/>
    </source>
</evidence>
<reference evidence="13 14" key="1">
    <citation type="submission" date="2020-03" db="EMBL/GenBank/DDBJ databases">
        <authorList>
            <person name="Kim M.K."/>
        </authorList>
    </citation>
    <scope>NUCLEOTIDE SEQUENCE [LARGE SCALE GENOMIC DNA]</scope>
    <source>
        <strain evidence="13 14">BT328</strain>
    </source>
</reference>
<dbReference type="InterPro" id="IPR011009">
    <property type="entry name" value="Kinase-like_dom_sf"/>
</dbReference>
<dbReference type="EMBL" id="CP050063">
    <property type="protein sequence ID" value="QIP15297.1"/>
    <property type="molecule type" value="Genomic_DNA"/>
</dbReference>
<dbReference type="GO" id="GO:0005524">
    <property type="term" value="F:ATP binding"/>
    <property type="evidence" value="ECO:0007669"/>
    <property type="project" value="UniProtKB-UniRule"/>
</dbReference>
<evidence type="ECO:0000256" key="9">
    <source>
        <dbReference type="ARBA" id="ARBA00051693"/>
    </source>
</evidence>
<feature type="binding site" evidence="10">
    <location>
        <position position="44"/>
    </location>
    <ligand>
        <name>ATP</name>
        <dbReference type="ChEBI" id="CHEBI:30616"/>
    </ligand>
</feature>
<protein>
    <recommendedName>
        <fullName evidence="6">mitogen-activated protein kinase kinase</fullName>
        <ecNumber evidence="6">2.7.12.2</ecNumber>
    </recommendedName>
</protein>
<evidence type="ECO:0000256" key="7">
    <source>
        <dbReference type="ARBA" id="ARBA00049014"/>
    </source>
</evidence>
<comment type="similarity">
    <text evidence="5">Belongs to the protein kinase superfamily. STE Ser/Thr protein kinase family. MAP kinase kinase subfamily.</text>
</comment>
<accession>A0A6G9AS44</accession>
<keyword evidence="14" id="KW-1185">Reference proteome</keyword>
<dbReference type="PANTHER" id="PTHR48013">
    <property type="entry name" value="DUAL SPECIFICITY MITOGEN-ACTIVATED PROTEIN KINASE KINASE 5-RELATED"/>
    <property type="match status" value="1"/>
</dbReference>
<evidence type="ECO:0000256" key="3">
    <source>
        <dbReference type="ARBA" id="ARBA00022777"/>
    </source>
</evidence>
<name>A0A6G9AS44_9BACT</name>
<feature type="transmembrane region" description="Helical" evidence="11">
    <location>
        <begin position="290"/>
        <end position="310"/>
    </location>
</feature>
<proteinExistence type="inferred from homology"/>
<dbReference type="Gene3D" id="1.10.510.10">
    <property type="entry name" value="Transferase(Phosphotransferase) domain 1"/>
    <property type="match status" value="1"/>
</dbReference>
<dbReference type="FunFam" id="1.10.510.10:FF:000571">
    <property type="entry name" value="Maternal embryonic leucine zipper kinase"/>
    <property type="match status" value="1"/>
</dbReference>
<dbReference type="SMART" id="SM00220">
    <property type="entry name" value="S_TKc"/>
    <property type="match status" value="1"/>
</dbReference>
<gene>
    <name evidence="13" type="ORF">G8759_23045</name>
</gene>
<evidence type="ECO:0000256" key="10">
    <source>
        <dbReference type="PROSITE-ProRule" id="PRU10141"/>
    </source>
</evidence>
<dbReference type="PANTHER" id="PTHR48013:SF9">
    <property type="entry name" value="DUAL SPECIFICITY MITOGEN-ACTIVATED PROTEIN KINASE KINASE 5"/>
    <property type="match status" value="1"/>
</dbReference>
<dbReference type="KEGG" id="spib:G8759_23045"/>
<dbReference type="PROSITE" id="PS50011">
    <property type="entry name" value="PROTEIN_KINASE_DOM"/>
    <property type="match status" value="1"/>
</dbReference>
<evidence type="ECO:0000256" key="5">
    <source>
        <dbReference type="ARBA" id="ARBA00038035"/>
    </source>
</evidence>
<keyword evidence="3 13" id="KW-0418">Kinase</keyword>
<comment type="catalytic activity">
    <reaction evidence="9">
        <text>L-tyrosyl-[protein] + ATP = O-phospho-L-tyrosyl-[protein] + ADP + H(+)</text>
        <dbReference type="Rhea" id="RHEA:10596"/>
        <dbReference type="Rhea" id="RHEA-COMP:10136"/>
        <dbReference type="Rhea" id="RHEA-COMP:20101"/>
        <dbReference type="ChEBI" id="CHEBI:15378"/>
        <dbReference type="ChEBI" id="CHEBI:30616"/>
        <dbReference type="ChEBI" id="CHEBI:46858"/>
        <dbReference type="ChEBI" id="CHEBI:61978"/>
        <dbReference type="ChEBI" id="CHEBI:456216"/>
        <dbReference type="EC" id="2.7.12.2"/>
    </reaction>
</comment>
<keyword evidence="2 10" id="KW-0547">Nucleotide-binding</keyword>
<evidence type="ECO:0000259" key="12">
    <source>
        <dbReference type="PROSITE" id="PS50011"/>
    </source>
</evidence>
<keyword evidence="13" id="KW-0723">Serine/threonine-protein kinase</keyword>
<keyword evidence="11" id="KW-0472">Membrane</keyword>
<evidence type="ECO:0000256" key="6">
    <source>
        <dbReference type="ARBA" id="ARBA00038999"/>
    </source>
</evidence>
<evidence type="ECO:0000256" key="1">
    <source>
        <dbReference type="ARBA" id="ARBA00022679"/>
    </source>
</evidence>
<dbReference type="PROSITE" id="PS00107">
    <property type="entry name" value="PROTEIN_KINASE_ATP"/>
    <property type="match status" value="1"/>
</dbReference>
<dbReference type="SUPFAM" id="SSF56112">
    <property type="entry name" value="Protein kinase-like (PK-like)"/>
    <property type="match status" value="1"/>
</dbReference>
<feature type="domain" description="Protein kinase" evidence="12">
    <location>
        <begin position="15"/>
        <end position="270"/>
    </location>
</feature>
<comment type="catalytic activity">
    <reaction evidence="8">
        <text>L-threonyl-[protein] + ATP = O-phospho-L-threonyl-[protein] + ADP + H(+)</text>
        <dbReference type="Rhea" id="RHEA:46608"/>
        <dbReference type="Rhea" id="RHEA-COMP:11060"/>
        <dbReference type="Rhea" id="RHEA-COMP:11605"/>
        <dbReference type="ChEBI" id="CHEBI:15378"/>
        <dbReference type="ChEBI" id="CHEBI:30013"/>
        <dbReference type="ChEBI" id="CHEBI:30616"/>
        <dbReference type="ChEBI" id="CHEBI:61977"/>
        <dbReference type="ChEBI" id="CHEBI:456216"/>
        <dbReference type="EC" id="2.7.12.2"/>
    </reaction>
</comment>
<evidence type="ECO:0000256" key="8">
    <source>
        <dbReference type="ARBA" id="ARBA00049299"/>
    </source>
</evidence>
<evidence type="ECO:0000256" key="4">
    <source>
        <dbReference type="ARBA" id="ARBA00022840"/>
    </source>
</evidence>
<keyword evidence="4 10" id="KW-0067">ATP-binding</keyword>
<dbReference type="Proteomes" id="UP000501802">
    <property type="component" value="Chromosome"/>
</dbReference>
<dbReference type="CDD" id="cd14014">
    <property type="entry name" value="STKc_PknB_like"/>
    <property type="match status" value="1"/>
</dbReference>
<dbReference type="EC" id="2.7.12.2" evidence="6"/>
<dbReference type="Pfam" id="PF00069">
    <property type="entry name" value="Pkinase"/>
    <property type="match status" value="1"/>
</dbReference>
<organism evidence="13 14">
    <name type="scientific">Spirosoma aureum</name>
    <dbReference type="NCBI Taxonomy" id="2692134"/>
    <lineage>
        <taxon>Bacteria</taxon>
        <taxon>Pseudomonadati</taxon>
        <taxon>Bacteroidota</taxon>
        <taxon>Cytophagia</taxon>
        <taxon>Cytophagales</taxon>
        <taxon>Cytophagaceae</taxon>
        <taxon>Spirosoma</taxon>
    </lineage>
</organism>
<dbReference type="RefSeq" id="WP_167213161.1">
    <property type="nucleotide sequence ID" value="NZ_CP050063.1"/>
</dbReference>
<dbReference type="InterPro" id="IPR017441">
    <property type="entry name" value="Protein_kinase_ATP_BS"/>
</dbReference>